<protein>
    <submittedName>
        <fullName evidence="1">Uncharacterized protein</fullName>
    </submittedName>
</protein>
<gene>
    <name evidence="1" type="primary">38</name>
    <name evidence="1" type="ORF">SEA_SEKHMET_38</name>
</gene>
<accession>A0A514DID7</accession>
<dbReference type="RefSeq" id="YP_010654126.1">
    <property type="nucleotide sequence ID" value="NC_070807.1"/>
</dbReference>
<keyword evidence="2" id="KW-1185">Reference proteome</keyword>
<name>A0A514DID7_9CAUD</name>
<evidence type="ECO:0000313" key="2">
    <source>
        <dbReference type="Proteomes" id="UP000320284"/>
    </source>
</evidence>
<proteinExistence type="predicted"/>
<evidence type="ECO:0000313" key="1">
    <source>
        <dbReference type="EMBL" id="QDH93376.1"/>
    </source>
</evidence>
<sequence length="115" mass="12790">MGVMWDRALRWPDELREAIAWLRGDDDPQMNRLTAQQYSIDARLEGLEKHGATMPEFTSVTCERCGHNYPPGTRVMPSGEVIDPVAESGGGWHRCGGEASQGLFQTLPSSWSRDA</sequence>
<organism evidence="1 2">
    <name type="scientific">Gordonia phage Sekhmet</name>
    <dbReference type="NCBI Taxonomy" id="2591209"/>
    <lineage>
        <taxon>Viruses</taxon>
        <taxon>Duplodnaviria</taxon>
        <taxon>Heunggongvirae</taxon>
        <taxon>Uroviricota</taxon>
        <taxon>Caudoviricetes</taxon>
        <taxon>Beenievirus</taxon>
        <taxon>Beenievirus sekhmet</taxon>
    </lineage>
</organism>
<reference evidence="1 2" key="1">
    <citation type="submission" date="2019-05" db="EMBL/GenBank/DDBJ databases">
        <authorList>
            <person name="Bortz R.L."/>
            <person name="Chamarti P."/>
            <person name="Chen A."/>
            <person name="Green M."/>
            <person name="Imtiaz R.Z."/>
            <person name="Johnson B."/>
            <person name="Patel V."/>
            <person name="Skrocki B.M."/>
            <person name="Butela K.A."/>
            <person name="Garlena R.A."/>
            <person name="Russell D.A."/>
            <person name="Pope W.H."/>
            <person name="Jacobs-Sera D."/>
            <person name="Hatfull G.F."/>
        </authorList>
    </citation>
    <scope>NUCLEOTIDE SEQUENCE [LARGE SCALE GENOMIC DNA]</scope>
</reference>
<dbReference type="EMBL" id="MK937609">
    <property type="protein sequence ID" value="QDH93376.1"/>
    <property type="molecule type" value="Genomic_DNA"/>
</dbReference>
<dbReference type="KEGG" id="vg:77929970"/>
<dbReference type="GeneID" id="77929970"/>
<dbReference type="Proteomes" id="UP000320284">
    <property type="component" value="Segment"/>
</dbReference>